<feature type="binding site" evidence="10">
    <location>
        <position position="60"/>
    </location>
    <ligand>
        <name>[4Fe-4S] cluster</name>
        <dbReference type="ChEBI" id="CHEBI:49883"/>
        <label>1</label>
    </ligand>
</feature>
<feature type="binding site" evidence="10">
    <location>
        <position position="180"/>
    </location>
    <ligand>
        <name>[4Fe-4S] cluster</name>
        <dbReference type="ChEBI" id="CHEBI:49883"/>
        <label>3</label>
    </ligand>
</feature>
<evidence type="ECO:0000259" key="13">
    <source>
        <dbReference type="PROSITE" id="PS51656"/>
    </source>
</evidence>
<feature type="domain" description="4Fe-4S ferredoxin-type" evidence="12">
    <location>
        <begin position="165"/>
        <end position="194"/>
    </location>
</feature>
<feature type="binding site" evidence="10">
    <location>
        <position position="184"/>
    </location>
    <ligand>
        <name>[4Fe-4S] cluster</name>
        <dbReference type="ChEBI" id="CHEBI:49883"/>
        <label>2</label>
    </ligand>
</feature>
<evidence type="ECO:0000256" key="8">
    <source>
        <dbReference type="ARBA" id="ARBA00023014"/>
    </source>
</evidence>
<dbReference type="Pfam" id="PF12838">
    <property type="entry name" value="Fer4_7"/>
    <property type="match status" value="1"/>
</dbReference>
<evidence type="ECO:0000256" key="4">
    <source>
        <dbReference type="ARBA" id="ARBA00022737"/>
    </source>
</evidence>
<feature type="binding site" evidence="10">
    <location>
        <position position="144"/>
    </location>
    <ligand>
        <name>[4Fe-4S] cluster</name>
        <dbReference type="ChEBI" id="CHEBI:49883"/>
        <label>2</label>
    </ligand>
</feature>
<proteinExistence type="inferred from homology"/>
<dbReference type="PROSITE" id="PS51656">
    <property type="entry name" value="4FE4S"/>
    <property type="match status" value="1"/>
</dbReference>
<feature type="binding site" evidence="10">
    <location>
        <position position="150"/>
    </location>
    <ligand>
        <name>[4Fe-4S] cluster</name>
        <dbReference type="ChEBI" id="CHEBI:49883"/>
        <label>2</label>
    </ligand>
</feature>
<dbReference type="EC" id="7.-.-.-" evidence="10"/>
<dbReference type="InterPro" id="IPR007202">
    <property type="entry name" value="4Fe-4S_dom"/>
</dbReference>
<evidence type="ECO:0000256" key="9">
    <source>
        <dbReference type="ARBA" id="ARBA00023136"/>
    </source>
</evidence>
<dbReference type="AlphaFoldDB" id="A0A848B6F5"/>
<evidence type="ECO:0000256" key="6">
    <source>
        <dbReference type="ARBA" id="ARBA00022982"/>
    </source>
</evidence>
<evidence type="ECO:0000256" key="7">
    <source>
        <dbReference type="ARBA" id="ARBA00023004"/>
    </source>
</evidence>
<dbReference type="PROSITE" id="PS00198">
    <property type="entry name" value="4FE4S_FER_1"/>
    <property type="match status" value="1"/>
</dbReference>
<dbReference type="InterPro" id="IPR017900">
    <property type="entry name" value="4Fe4S_Fe_S_CS"/>
</dbReference>
<dbReference type="Pfam" id="PF12798">
    <property type="entry name" value="Fer4_3"/>
    <property type="match status" value="1"/>
</dbReference>
<evidence type="ECO:0000256" key="11">
    <source>
        <dbReference type="SAM" id="Phobius"/>
    </source>
</evidence>
<evidence type="ECO:0000313" key="14">
    <source>
        <dbReference type="EMBL" id="NMD99730.1"/>
    </source>
</evidence>
<dbReference type="Gene3D" id="1.10.15.40">
    <property type="entry name" value="Electron transport complex subunit B, putative Fe-S cluster"/>
    <property type="match status" value="1"/>
</dbReference>
<dbReference type="PROSITE" id="PS51379">
    <property type="entry name" value="4FE4S_FER_2"/>
    <property type="match status" value="3"/>
</dbReference>
<dbReference type="GO" id="GO:0022900">
    <property type="term" value="P:electron transport chain"/>
    <property type="evidence" value="ECO:0007669"/>
    <property type="project" value="UniProtKB-UniRule"/>
</dbReference>
<keyword evidence="15" id="KW-1185">Reference proteome</keyword>
<protein>
    <recommendedName>
        <fullName evidence="10">Ion-translocating oxidoreductase complex subunit B</fullName>
        <ecNumber evidence="10">7.-.-.-</ecNumber>
    </recommendedName>
    <alternativeName>
        <fullName evidence="10">Rnf electron transport complex subunit B</fullName>
    </alternativeName>
</protein>
<evidence type="ECO:0000256" key="2">
    <source>
        <dbReference type="ARBA" id="ARBA00022485"/>
    </source>
</evidence>
<comment type="subcellular location">
    <subcellularLocation>
        <location evidence="10">Cell membrane</location>
    </subcellularLocation>
</comment>
<feature type="binding site" evidence="10">
    <location>
        <position position="78"/>
    </location>
    <ligand>
        <name>[4Fe-4S] cluster</name>
        <dbReference type="ChEBI" id="CHEBI:49883"/>
        <label>1</label>
    </ligand>
</feature>
<feature type="transmembrane region" description="Helical" evidence="11">
    <location>
        <begin position="6"/>
        <end position="28"/>
    </location>
</feature>
<comment type="subunit">
    <text evidence="10">The complex is composed of six subunits: RnfA, RnfB, RnfC, RnfD, RnfE and RnfG.</text>
</comment>
<dbReference type="GO" id="GO:0051539">
    <property type="term" value="F:4 iron, 4 sulfur cluster binding"/>
    <property type="evidence" value="ECO:0007669"/>
    <property type="project" value="UniProtKB-UniRule"/>
</dbReference>
<comment type="function">
    <text evidence="10">Part of a membrane-bound complex that couples electron transfer with translocation of ions across the membrane.</text>
</comment>
<dbReference type="SUPFAM" id="SSF54862">
    <property type="entry name" value="4Fe-4S ferredoxins"/>
    <property type="match status" value="1"/>
</dbReference>
<keyword evidence="8 10" id="KW-0411">Iron-sulfur</keyword>
<dbReference type="GO" id="GO:0005886">
    <property type="term" value="C:plasma membrane"/>
    <property type="evidence" value="ECO:0007669"/>
    <property type="project" value="UniProtKB-SubCell"/>
</dbReference>
<gene>
    <name evidence="10" type="primary">rnfB</name>
    <name evidence="14" type="ORF">HF878_09740</name>
</gene>
<keyword evidence="11" id="KW-1133">Transmembrane helix</keyword>
<evidence type="ECO:0000256" key="10">
    <source>
        <dbReference type="HAMAP-Rule" id="MF_00463"/>
    </source>
</evidence>
<keyword evidence="9 10" id="KW-0472">Membrane</keyword>
<keyword evidence="6 10" id="KW-0249">Electron transport</keyword>
<dbReference type="Gene3D" id="3.30.70.20">
    <property type="match status" value="2"/>
</dbReference>
<dbReference type="PANTHER" id="PTHR43560:SF1">
    <property type="entry name" value="ION-TRANSLOCATING OXIDOREDUCTASE COMPLEX SUBUNIT B"/>
    <property type="match status" value="1"/>
</dbReference>
<dbReference type="HAMAP" id="MF_00463">
    <property type="entry name" value="RsxB_RnfB"/>
    <property type="match status" value="1"/>
</dbReference>
<feature type="region of interest" description="Hydrophobic" evidence="10">
    <location>
        <begin position="1"/>
        <end position="29"/>
    </location>
</feature>
<reference evidence="14 15" key="1">
    <citation type="submission" date="2020-04" db="EMBL/GenBank/DDBJ databases">
        <authorList>
            <person name="Hitch T.C.A."/>
            <person name="Wylensek D."/>
            <person name="Clavel T."/>
        </authorList>
    </citation>
    <scope>NUCLEOTIDE SEQUENCE [LARGE SCALE GENOMIC DNA]</scope>
    <source>
        <strain evidence="14 15">PG-130-P53-12</strain>
    </source>
</reference>
<keyword evidence="2 10" id="KW-0004">4Fe-4S</keyword>
<evidence type="ECO:0000256" key="3">
    <source>
        <dbReference type="ARBA" id="ARBA00022723"/>
    </source>
</evidence>
<keyword evidence="1 10" id="KW-0813">Transport</keyword>
<keyword evidence="11" id="KW-0812">Transmembrane</keyword>
<keyword evidence="5 10" id="KW-1278">Translocase</keyword>
<keyword evidence="4 10" id="KW-0677">Repeat</keyword>
<feature type="binding site" evidence="10">
    <location>
        <position position="140"/>
    </location>
    <ligand>
        <name>[4Fe-4S] cluster</name>
        <dbReference type="ChEBI" id="CHEBI:49883"/>
        <label>2</label>
    </ligand>
</feature>
<dbReference type="PANTHER" id="PTHR43560">
    <property type="entry name" value="ION-TRANSLOCATING OXIDOREDUCTASE COMPLEX SUBUNIT B"/>
    <property type="match status" value="1"/>
</dbReference>
<comment type="cofactor">
    <cofactor evidence="10">
        <name>[4Fe-4S] cluster</name>
        <dbReference type="ChEBI" id="CHEBI:49883"/>
    </cofactor>
    <text evidence="10">Binds 3 [4Fe-4S] clusters.</text>
</comment>
<dbReference type="RefSeq" id="WP_170077957.1">
    <property type="nucleotide sequence ID" value="NZ_JABAFA010000051.1"/>
</dbReference>
<comment type="caution">
    <text evidence="14">The sequence shown here is derived from an EMBL/GenBank/DDBJ whole genome shotgun (WGS) entry which is preliminary data.</text>
</comment>
<sequence length="272" mass="27381">MSTTETAILIVVVLVGVGAFFGIVLALADRKFYMQQNPLIAEVEDVLPKGQCGACGFAGCAKYAEAVVENPDVAPNLCVPGKAAVAAKVAALTGKDAGSVEERKAHVLCRGGKAAREAARYEGVADCAAAKLVSGGPKACKYGCLGFGSCVRACPFDALSMGADGLPVVDVLACTGCGKCQATCPQGVMQILPASALAAVSCRSHAKGPAARKACPNACLGCGLCMRNCPHGAIKIDGCLAVVDPAVCKAAGCTEKTCLAKCPTGAIREAVE</sequence>
<feature type="domain" description="4Fe-4S" evidence="13">
    <location>
        <begin position="35"/>
        <end position="95"/>
    </location>
</feature>
<feature type="binding site" evidence="10">
    <location>
        <position position="154"/>
    </location>
    <ligand>
        <name>[4Fe-4S] cluster</name>
        <dbReference type="ChEBI" id="CHEBI:49883"/>
        <label>3</label>
    </ligand>
</feature>
<name>A0A848B6F5_9FIRM</name>
<comment type="similarity">
    <text evidence="10">Belongs to the 4Fe4S bacterial-type ferredoxin family. RnfB subfamily.</text>
</comment>
<feature type="domain" description="4Fe-4S ferredoxin-type" evidence="12">
    <location>
        <begin position="131"/>
        <end position="164"/>
    </location>
</feature>
<dbReference type="NCBIfam" id="TIGR01944">
    <property type="entry name" value="rnfB"/>
    <property type="match status" value="1"/>
</dbReference>
<dbReference type="Pfam" id="PF04060">
    <property type="entry name" value="FeS"/>
    <property type="match status" value="1"/>
</dbReference>
<dbReference type="InterPro" id="IPR010207">
    <property type="entry name" value="Elect_transpt_cplx_RnfB/RsxB"/>
</dbReference>
<dbReference type="EMBL" id="JABAFA010000051">
    <property type="protein sequence ID" value="NMD99730.1"/>
    <property type="molecule type" value="Genomic_DNA"/>
</dbReference>
<dbReference type="GO" id="GO:0009055">
    <property type="term" value="F:electron transfer activity"/>
    <property type="evidence" value="ECO:0007669"/>
    <property type="project" value="InterPro"/>
</dbReference>
<evidence type="ECO:0000256" key="5">
    <source>
        <dbReference type="ARBA" id="ARBA00022967"/>
    </source>
</evidence>
<feature type="binding site" evidence="10">
    <location>
        <position position="177"/>
    </location>
    <ligand>
        <name>[4Fe-4S] cluster</name>
        <dbReference type="ChEBI" id="CHEBI:49883"/>
        <label>3</label>
    </ligand>
</feature>
<dbReference type="InterPro" id="IPR017896">
    <property type="entry name" value="4Fe4S_Fe-S-bd"/>
</dbReference>
<dbReference type="Proteomes" id="UP000543804">
    <property type="component" value="Unassembled WGS sequence"/>
</dbReference>
<feature type="binding site" evidence="10">
    <location>
        <position position="55"/>
    </location>
    <ligand>
        <name>[4Fe-4S] cluster</name>
        <dbReference type="ChEBI" id="CHEBI:49883"/>
        <label>1</label>
    </ligand>
</feature>
<comment type="caution">
    <text evidence="10">Lacks conserved residue(s) required for the propagation of feature annotation.</text>
</comment>
<dbReference type="GO" id="GO:0046872">
    <property type="term" value="F:metal ion binding"/>
    <property type="evidence" value="ECO:0007669"/>
    <property type="project" value="UniProtKB-KW"/>
</dbReference>
<evidence type="ECO:0000256" key="1">
    <source>
        <dbReference type="ARBA" id="ARBA00022448"/>
    </source>
</evidence>
<keyword evidence="7 10" id="KW-0408">Iron</keyword>
<keyword evidence="10" id="KW-1003">Cell membrane</keyword>
<feature type="binding site" evidence="10">
    <location>
        <position position="52"/>
    </location>
    <ligand>
        <name>[4Fe-4S] cluster</name>
        <dbReference type="ChEBI" id="CHEBI:49883"/>
        <label>1</label>
    </ligand>
</feature>
<organism evidence="14 15">
    <name type="scientific">Selenomonas bovis</name>
    <dbReference type="NCBI Taxonomy" id="416586"/>
    <lineage>
        <taxon>Bacteria</taxon>
        <taxon>Bacillati</taxon>
        <taxon>Bacillota</taxon>
        <taxon>Negativicutes</taxon>
        <taxon>Selenomonadales</taxon>
        <taxon>Selenomonadaceae</taxon>
        <taxon>Selenomonas</taxon>
    </lineage>
</organism>
<keyword evidence="3 10" id="KW-0479">Metal-binding</keyword>
<feature type="binding site" evidence="10">
    <location>
        <position position="174"/>
    </location>
    <ligand>
        <name>[4Fe-4S] cluster</name>
        <dbReference type="ChEBI" id="CHEBI:49883"/>
        <label>3</label>
    </ligand>
</feature>
<evidence type="ECO:0000259" key="12">
    <source>
        <dbReference type="PROSITE" id="PS51379"/>
    </source>
</evidence>
<evidence type="ECO:0000313" key="15">
    <source>
        <dbReference type="Proteomes" id="UP000543804"/>
    </source>
</evidence>
<feature type="domain" description="4Fe-4S ferredoxin-type" evidence="12">
    <location>
        <begin position="209"/>
        <end position="239"/>
    </location>
</feature>
<dbReference type="CDD" id="cd10549">
    <property type="entry name" value="MtMvhB_like"/>
    <property type="match status" value="1"/>
</dbReference>
<dbReference type="InterPro" id="IPR050395">
    <property type="entry name" value="4Fe4S_Ferredoxin_RnfB"/>
</dbReference>
<accession>A0A848B6F5</accession>